<comment type="caution">
    <text evidence="7">The sequence shown here is derived from an EMBL/GenBank/DDBJ whole genome shotgun (WGS) entry which is preliminary data.</text>
</comment>
<keyword evidence="5 6" id="KW-0472">Membrane</keyword>
<dbReference type="AlphaFoldDB" id="A0AAD6DIA9"/>
<feature type="transmembrane region" description="Helical" evidence="6">
    <location>
        <begin position="246"/>
        <end position="264"/>
    </location>
</feature>
<evidence type="ECO:0000313" key="7">
    <source>
        <dbReference type="EMBL" id="KAJ5585641.1"/>
    </source>
</evidence>
<dbReference type="InterPro" id="IPR010573">
    <property type="entry name" value="MFS_Str1/Tri12-like"/>
</dbReference>
<protein>
    <recommendedName>
        <fullName evidence="9">Major facilitator superfamily (MFS) profile domain-containing protein</fullName>
    </recommendedName>
</protein>
<evidence type="ECO:0008006" key="9">
    <source>
        <dbReference type="Google" id="ProtNLM"/>
    </source>
</evidence>
<evidence type="ECO:0000256" key="4">
    <source>
        <dbReference type="ARBA" id="ARBA00022989"/>
    </source>
</evidence>
<evidence type="ECO:0000256" key="3">
    <source>
        <dbReference type="ARBA" id="ARBA00022692"/>
    </source>
</evidence>
<feature type="transmembrane region" description="Helical" evidence="6">
    <location>
        <begin position="173"/>
        <end position="198"/>
    </location>
</feature>
<feature type="transmembrane region" description="Helical" evidence="6">
    <location>
        <begin position="30"/>
        <end position="50"/>
    </location>
</feature>
<feature type="transmembrane region" description="Helical" evidence="6">
    <location>
        <begin position="102"/>
        <end position="121"/>
    </location>
</feature>
<comment type="subcellular location">
    <subcellularLocation>
        <location evidence="1">Membrane</location>
        <topology evidence="1">Multi-pass membrane protein</topology>
    </subcellularLocation>
</comment>
<dbReference type="GO" id="GO:0022857">
    <property type="term" value="F:transmembrane transporter activity"/>
    <property type="evidence" value="ECO:0007669"/>
    <property type="project" value="InterPro"/>
</dbReference>
<dbReference type="Pfam" id="PF06609">
    <property type="entry name" value="TRI12"/>
    <property type="match status" value="1"/>
</dbReference>
<gene>
    <name evidence="7" type="ORF">N7450_005428</name>
</gene>
<sequence length="447" mass="47727">MIGFGFATVPLAYCVPSEILPRKWRPMAQAAMNVAASLGACSAPLIIGALTKANSHTGWRNFYWLEMGLWGLTAICLFFGYKPPKRHTDFDHLSLTQKIARLDLPGFFLLTAGTTLLLSGLNLGGGLYAWSSAPVLSTIIIGILCLFSFGIYEWKATTTGILHHELFHGGKSGGRTFAICVGLIFIEGILLFSYTIFYPTLTTELFTRDALLLAAREQPFWIAGGIGTVIYGYVSTRFRSIRAPLFIGFLFLTAGIVGLATIYPKDGLNALAFSGLAGLGFGSPLILLIAAVQLSTPHHLIATATAATTCSRAIASTIFTAVFAAAFKARVQRFIPDYVSHVVLEAGLPYTSVGDFVKAIAAGDESALSSVAGVDMGILSAGSNAAKQAFADSVRAVYIIAAPFGLLACICCFFLGDLRMAMNYTVDAPLEALHPRHHTTGEKKDSV</sequence>
<proteinExistence type="predicted"/>
<feature type="transmembrane region" description="Helical" evidence="6">
    <location>
        <begin position="270"/>
        <end position="292"/>
    </location>
</feature>
<dbReference type="EMBL" id="JAQJAC010000004">
    <property type="protein sequence ID" value="KAJ5585641.1"/>
    <property type="molecule type" value="Genomic_DNA"/>
</dbReference>
<dbReference type="PANTHER" id="PTHR23501">
    <property type="entry name" value="MAJOR FACILITATOR SUPERFAMILY"/>
    <property type="match status" value="1"/>
</dbReference>
<evidence type="ECO:0000256" key="5">
    <source>
        <dbReference type="ARBA" id="ARBA00023136"/>
    </source>
</evidence>
<organism evidence="7 8">
    <name type="scientific">Penicillium hetheringtonii</name>
    <dbReference type="NCBI Taxonomy" id="911720"/>
    <lineage>
        <taxon>Eukaryota</taxon>
        <taxon>Fungi</taxon>
        <taxon>Dikarya</taxon>
        <taxon>Ascomycota</taxon>
        <taxon>Pezizomycotina</taxon>
        <taxon>Eurotiomycetes</taxon>
        <taxon>Eurotiomycetidae</taxon>
        <taxon>Eurotiales</taxon>
        <taxon>Aspergillaceae</taxon>
        <taxon>Penicillium</taxon>
    </lineage>
</organism>
<evidence type="ECO:0000256" key="6">
    <source>
        <dbReference type="SAM" id="Phobius"/>
    </source>
</evidence>
<keyword evidence="8" id="KW-1185">Reference proteome</keyword>
<dbReference type="GO" id="GO:0005886">
    <property type="term" value="C:plasma membrane"/>
    <property type="evidence" value="ECO:0007669"/>
    <property type="project" value="TreeGrafter"/>
</dbReference>
<dbReference type="Gene3D" id="1.20.1250.20">
    <property type="entry name" value="MFS general substrate transporter like domains"/>
    <property type="match status" value="1"/>
</dbReference>
<feature type="transmembrane region" description="Helical" evidence="6">
    <location>
        <begin position="218"/>
        <end position="234"/>
    </location>
</feature>
<keyword evidence="2" id="KW-0813">Transport</keyword>
<keyword evidence="4 6" id="KW-1133">Transmembrane helix</keyword>
<dbReference type="InterPro" id="IPR036259">
    <property type="entry name" value="MFS_trans_sf"/>
</dbReference>
<name>A0AAD6DIA9_9EURO</name>
<evidence type="ECO:0000256" key="2">
    <source>
        <dbReference type="ARBA" id="ARBA00022448"/>
    </source>
</evidence>
<keyword evidence="3 6" id="KW-0812">Transmembrane</keyword>
<evidence type="ECO:0000256" key="1">
    <source>
        <dbReference type="ARBA" id="ARBA00004141"/>
    </source>
</evidence>
<evidence type="ECO:0000313" key="8">
    <source>
        <dbReference type="Proteomes" id="UP001216150"/>
    </source>
</evidence>
<dbReference type="PANTHER" id="PTHR23501:SF195">
    <property type="entry name" value="PEP5"/>
    <property type="match status" value="1"/>
</dbReference>
<feature type="transmembrane region" description="Helical" evidence="6">
    <location>
        <begin position="304"/>
        <end position="327"/>
    </location>
</feature>
<dbReference type="SUPFAM" id="SSF103473">
    <property type="entry name" value="MFS general substrate transporter"/>
    <property type="match status" value="1"/>
</dbReference>
<reference evidence="7 8" key="1">
    <citation type="journal article" date="2023" name="IMA Fungus">
        <title>Comparative genomic study of the Penicillium genus elucidates a diverse pangenome and 15 lateral gene transfer events.</title>
        <authorList>
            <person name="Petersen C."/>
            <person name="Sorensen T."/>
            <person name="Nielsen M.R."/>
            <person name="Sondergaard T.E."/>
            <person name="Sorensen J.L."/>
            <person name="Fitzpatrick D.A."/>
            <person name="Frisvad J.C."/>
            <person name="Nielsen K.L."/>
        </authorList>
    </citation>
    <scope>NUCLEOTIDE SEQUENCE [LARGE SCALE GENOMIC DNA]</scope>
    <source>
        <strain evidence="7 8">IBT 29057</strain>
    </source>
</reference>
<dbReference type="Proteomes" id="UP001216150">
    <property type="component" value="Unassembled WGS sequence"/>
</dbReference>
<feature type="transmembrane region" description="Helical" evidence="6">
    <location>
        <begin position="396"/>
        <end position="415"/>
    </location>
</feature>
<feature type="transmembrane region" description="Helical" evidence="6">
    <location>
        <begin position="127"/>
        <end position="152"/>
    </location>
</feature>
<accession>A0AAD6DIA9</accession>
<feature type="transmembrane region" description="Helical" evidence="6">
    <location>
        <begin position="62"/>
        <end position="81"/>
    </location>
</feature>